<dbReference type="EMBL" id="CAJNOE010001629">
    <property type="protein sequence ID" value="CAF1439003.1"/>
    <property type="molecule type" value="Genomic_DNA"/>
</dbReference>
<proteinExistence type="predicted"/>
<evidence type="ECO:0000313" key="1">
    <source>
        <dbReference type="EMBL" id="CAF1439003.1"/>
    </source>
</evidence>
<sequence>MPKLRSLEINQVRSNSKNKTELFVTPELHQLTILSMDCCLIDLDIAQRLITGFSATIKTLKLTLPLLKFIDDATRWIEVLNQNLPQLEKLKIQSPHDADDLYGILNDFRELLLNLLKMPRWNEESWDIIFNPRMIGEQIIFDFKKKKMSILASSDFTLEVSDSDTEKNVCCHLCDILKPSFELSSLHLHITEYQYELYDLPIIAGFLTNLNELTIDSLGGSRSYTLETAGREDFTHDNVQLIRIHCELCPRKLSLLLKWFPSIQRIEIQLKGYSDELGSREIILTVAKMLDKKVHLKAIFFMKKKRNETIEWMRETINRENGYSECDASRMYSVEEKSNSIVLQW</sequence>
<dbReference type="Proteomes" id="UP000663868">
    <property type="component" value="Unassembled WGS sequence"/>
</dbReference>
<dbReference type="EMBL" id="CAJOBB010002285">
    <property type="protein sequence ID" value="CAF3955662.1"/>
    <property type="molecule type" value="Genomic_DNA"/>
</dbReference>
<comment type="caution">
    <text evidence="1">The sequence shown here is derived from an EMBL/GenBank/DDBJ whole genome shotgun (WGS) entry which is preliminary data.</text>
</comment>
<organism evidence="1 3">
    <name type="scientific">Adineta steineri</name>
    <dbReference type="NCBI Taxonomy" id="433720"/>
    <lineage>
        <taxon>Eukaryota</taxon>
        <taxon>Metazoa</taxon>
        <taxon>Spiralia</taxon>
        <taxon>Gnathifera</taxon>
        <taxon>Rotifera</taxon>
        <taxon>Eurotatoria</taxon>
        <taxon>Bdelloidea</taxon>
        <taxon>Adinetida</taxon>
        <taxon>Adinetidae</taxon>
        <taxon>Adineta</taxon>
    </lineage>
</organism>
<evidence type="ECO:0000313" key="3">
    <source>
        <dbReference type="Proteomes" id="UP000663860"/>
    </source>
</evidence>
<evidence type="ECO:0000313" key="2">
    <source>
        <dbReference type="EMBL" id="CAF3955662.1"/>
    </source>
</evidence>
<accession>A0A815NXJ1</accession>
<reference evidence="1" key="1">
    <citation type="submission" date="2021-02" db="EMBL/GenBank/DDBJ databases">
        <authorList>
            <person name="Nowell W R."/>
        </authorList>
    </citation>
    <scope>NUCLEOTIDE SEQUENCE</scope>
</reference>
<protein>
    <submittedName>
        <fullName evidence="1">Uncharacterized protein</fullName>
    </submittedName>
</protein>
<dbReference type="AlphaFoldDB" id="A0A815NXJ1"/>
<name>A0A815NXJ1_9BILA</name>
<dbReference type="Proteomes" id="UP000663860">
    <property type="component" value="Unassembled WGS sequence"/>
</dbReference>
<gene>
    <name evidence="1" type="ORF">IZO911_LOCUS41689</name>
    <name evidence="2" type="ORF">KXQ929_LOCUS25879</name>
</gene>